<feature type="DNA-binding region" description="H-T-H motif" evidence="4">
    <location>
        <begin position="34"/>
        <end position="53"/>
    </location>
</feature>
<name>A0A8J3U3I1_9ACTN</name>
<reference evidence="6 7" key="1">
    <citation type="submission" date="2021-01" db="EMBL/GenBank/DDBJ databases">
        <title>Whole genome shotgun sequence of Planotetraspora mira NBRC 15435.</title>
        <authorList>
            <person name="Komaki H."/>
            <person name="Tamura T."/>
        </authorList>
    </citation>
    <scope>NUCLEOTIDE SEQUENCE [LARGE SCALE GENOMIC DNA]</scope>
    <source>
        <strain evidence="6 7">NBRC 15435</strain>
    </source>
</reference>
<accession>A0A8J3U3I1</accession>
<dbReference type="EMBL" id="BOOO01000033">
    <property type="protein sequence ID" value="GII32130.1"/>
    <property type="molecule type" value="Genomic_DNA"/>
</dbReference>
<dbReference type="InterPro" id="IPR001647">
    <property type="entry name" value="HTH_TetR"/>
</dbReference>
<dbReference type="PANTHER" id="PTHR30055:SF220">
    <property type="entry name" value="TETR-FAMILY REGULATORY PROTEIN"/>
    <property type="match status" value="1"/>
</dbReference>
<keyword evidence="1" id="KW-0805">Transcription regulation</keyword>
<gene>
    <name evidence="6" type="ORF">Pmi06nite_55720</name>
</gene>
<dbReference type="AlphaFoldDB" id="A0A8J3U3I1"/>
<dbReference type="PROSITE" id="PS50977">
    <property type="entry name" value="HTH_TETR_2"/>
    <property type="match status" value="1"/>
</dbReference>
<evidence type="ECO:0000256" key="3">
    <source>
        <dbReference type="ARBA" id="ARBA00023163"/>
    </source>
</evidence>
<dbReference type="Pfam" id="PF00440">
    <property type="entry name" value="TetR_N"/>
    <property type="match status" value="1"/>
</dbReference>
<keyword evidence="7" id="KW-1185">Reference proteome</keyword>
<dbReference type="InterPro" id="IPR036271">
    <property type="entry name" value="Tet_transcr_reg_TetR-rel_C_sf"/>
</dbReference>
<evidence type="ECO:0000256" key="1">
    <source>
        <dbReference type="ARBA" id="ARBA00023015"/>
    </source>
</evidence>
<proteinExistence type="predicted"/>
<sequence>MAEAIPRYHHGNLRAELLASAERKLETTGVQGLSLRELAREIGVSHGAPRQHFPDKQALLDALAVLGFDRLGRELDAALGEAEGAFADRLTVFARTYVRFATAHPALLALMFARKDRPDAPELLEANGRAFAAPVALIAGAQAAGEIDSDDPDRVAMALLATIQGLASIITGGMIGDRPVDAVVSGTIETLLRGLRPAR</sequence>
<dbReference type="InterPro" id="IPR009057">
    <property type="entry name" value="Homeodomain-like_sf"/>
</dbReference>
<dbReference type="Proteomes" id="UP000650628">
    <property type="component" value="Unassembled WGS sequence"/>
</dbReference>
<evidence type="ECO:0000313" key="7">
    <source>
        <dbReference type="Proteomes" id="UP000650628"/>
    </source>
</evidence>
<organism evidence="6 7">
    <name type="scientific">Planotetraspora mira</name>
    <dbReference type="NCBI Taxonomy" id="58121"/>
    <lineage>
        <taxon>Bacteria</taxon>
        <taxon>Bacillati</taxon>
        <taxon>Actinomycetota</taxon>
        <taxon>Actinomycetes</taxon>
        <taxon>Streptosporangiales</taxon>
        <taxon>Streptosporangiaceae</taxon>
        <taxon>Planotetraspora</taxon>
    </lineage>
</organism>
<dbReference type="Pfam" id="PF13305">
    <property type="entry name" value="TetR_C_33"/>
    <property type="match status" value="1"/>
</dbReference>
<keyword evidence="3" id="KW-0804">Transcription</keyword>
<dbReference type="Gene3D" id="1.10.357.10">
    <property type="entry name" value="Tetracycline Repressor, domain 2"/>
    <property type="match status" value="1"/>
</dbReference>
<dbReference type="InterPro" id="IPR050109">
    <property type="entry name" value="HTH-type_TetR-like_transc_reg"/>
</dbReference>
<comment type="caution">
    <text evidence="6">The sequence shown here is derived from an EMBL/GenBank/DDBJ whole genome shotgun (WGS) entry which is preliminary data.</text>
</comment>
<keyword evidence="2 4" id="KW-0238">DNA-binding</keyword>
<dbReference type="SUPFAM" id="SSF48498">
    <property type="entry name" value="Tetracyclin repressor-like, C-terminal domain"/>
    <property type="match status" value="1"/>
</dbReference>
<dbReference type="PANTHER" id="PTHR30055">
    <property type="entry name" value="HTH-TYPE TRANSCRIPTIONAL REGULATOR RUTR"/>
    <property type="match status" value="1"/>
</dbReference>
<dbReference type="InterPro" id="IPR025996">
    <property type="entry name" value="MT1864/Rv1816-like_C"/>
</dbReference>
<evidence type="ECO:0000256" key="2">
    <source>
        <dbReference type="ARBA" id="ARBA00023125"/>
    </source>
</evidence>
<dbReference type="GO" id="GO:0003700">
    <property type="term" value="F:DNA-binding transcription factor activity"/>
    <property type="evidence" value="ECO:0007669"/>
    <property type="project" value="TreeGrafter"/>
</dbReference>
<protein>
    <submittedName>
        <fullName evidence="6">Putative TetR-family transcriptional regulator</fullName>
    </submittedName>
</protein>
<evidence type="ECO:0000256" key="4">
    <source>
        <dbReference type="PROSITE-ProRule" id="PRU00335"/>
    </source>
</evidence>
<feature type="domain" description="HTH tetR-type" evidence="5">
    <location>
        <begin position="11"/>
        <end position="71"/>
    </location>
</feature>
<dbReference type="RefSeq" id="WP_203956030.1">
    <property type="nucleotide sequence ID" value="NZ_BOOO01000033.1"/>
</dbReference>
<evidence type="ECO:0000313" key="6">
    <source>
        <dbReference type="EMBL" id="GII32130.1"/>
    </source>
</evidence>
<dbReference type="GO" id="GO:0000976">
    <property type="term" value="F:transcription cis-regulatory region binding"/>
    <property type="evidence" value="ECO:0007669"/>
    <property type="project" value="TreeGrafter"/>
</dbReference>
<evidence type="ECO:0000259" key="5">
    <source>
        <dbReference type="PROSITE" id="PS50977"/>
    </source>
</evidence>
<dbReference type="SUPFAM" id="SSF46689">
    <property type="entry name" value="Homeodomain-like"/>
    <property type="match status" value="1"/>
</dbReference>